<dbReference type="RefSeq" id="WP_079291751.1">
    <property type="nucleotide sequence ID" value="NZ_MWPS01000046.1"/>
</dbReference>
<name>A0A1V4EPW4_9BACL</name>
<proteinExistence type="predicted"/>
<dbReference type="EMBL" id="MWPS01000046">
    <property type="protein sequence ID" value="OPG14941.1"/>
    <property type="molecule type" value="Genomic_DNA"/>
</dbReference>
<dbReference type="Proteomes" id="UP000190229">
    <property type="component" value="Unassembled WGS sequence"/>
</dbReference>
<keyword evidence="2" id="KW-1185">Reference proteome</keyword>
<evidence type="ECO:0000313" key="2">
    <source>
        <dbReference type="Proteomes" id="UP000190229"/>
    </source>
</evidence>
<protein>
    <submittedName>
        <fullName evidence="1">Uncharacterized protein</fullName>
    </submittedName>
</protein>
<comment type="caution">
    <text evidence="1">The sequence shown here is derived from an EMBL/GenBank/DDBJ whole genome shotgun (WGS) entry which is preliminary data.</text>
</comment>
<dbReference type="AlphaFoldDB" id="A0A1V4EPW4"/>
<accession>A0A1V4EPW4</accession>
<organism evidence="1 2">
    <name type="scientific">Ferroacidibacillus organovorans</name>
    <dbReference type="NCBI Taxonomy" id="1765683"/>
    <lineage>
        <taxon>Bacteria</taxon>
        <taxon>Bacillati</taxon>
        <taxon>Bacillota</taxon>
        <taxon>Bacilli</taxon>
        <taxon>Bacillales</taxon>
        <taxon>Alicyclobacillaceae</taxon>
        <taxon>Ferroacidibacillus</taxon>
    </lineage>
</organism>
<reference evidence="1 2" key="1">
    <citation type="submission" date="2017-02" db="EMBL/GenBank/DDBJ databases">
        <title>Draft genome of Acidibacillus ferrooxidans Huett2.</title>
        <authorList>
            <person name="Schopf S."/>
        </authorList>
    </citation>
    <scope>NUCLEOTIDE SEQUENCE [LARGE SCALE GENOMIC DNA]</scope>
    <source>
        <strain evidence="1 2">Huett2</strain>
    </source>
</reference>
<sequence>MTDEEARVILRETLTDDVMREERLRVMRAVRNHATTMLGALGMPQLLAEDRLSEQLARYETAHHIPGDHLWQAMQFFFRVAREGGDEQDQTLIAHYAAIVRQTLFTRAYRRAPQIPDPFWETPLGLAMRFVEQGVTACADTLQKLAKEGESSS</sequence>
<gene>
    <name evidence="1" type="ORF">B2M26_13940</name>
</gene>
<evidence type="ECO:0000313" key="1">
    <source>
        <dbReference type="EMBL" id="OPG14941.1"/>
    </source>
</evidence>